<comment type="caution">
    <text evidence="2">The sequence shown here is derived from an EMBL/GenBank/DDBJ whole genome shotgun (WGS) entry which is preliminary data.</text>
</comment>
<protein>
    <submittedName>
        <fullName evidence="2">Uncharacterized protein</fullName>
    </submittedName>
</protein>
<proteinExistence type="predicted"/>
<feature type="region of interest" description="Disordered" evidence="1">
    <location>
        <begin position="1"/>
        <end position="33"/>
    </location>
</feature>
<sequence>MDHRNIYNIPQKEMYNDNDDNNDVAYQETSSSDVPNMVEARNYDVIQTMLHVDDVPPVLINPETNSRPSHTRNDEDTNNESDGHDDDDSVEKISEHSLDNNDFE</sequence>
<evidence type="ECO:0000313" key="3">
    <source>
        <dbReference type="Proteomes" id="UP001604336"/>
    </source>
</evidence>
<name>A0ABD1SCX8_9LAMI</name>
<reference evidence="3" key="1">
    <citation type="submission" date="2024-07" db="EMBL/GenBank/DDBJ databases">
        <title>Two chromosome-level genome assemblies of Korean endemic species Abeliophyllum distichum and Forsythia ovata (Oleaceae).</title>
        <authorList>
            <person name="Jang H."/>
        </authorList>
    </citation>
    <scope>NUCLEOTIDE SEQUENCE [LARGE SCALE GENOMIC DNA]</scope>
</reference>
<dbReference type="Proteomes" id="UP001604336">
    <property type="component" value="Unassembled WGS sequence"/>
</dbReference>
<dbReference type="EMBL" id="JBFOLK010000007">
    <property type="protein sequence ID" value="KAL2497379.1"/>
    <property type="molecule type" value="Genomic_DNA"/>
</dbReference>
<feature type="compositionally biased region" description="Acidic residues" evidence="1">
    <location>
        <begin position="76"/>
        <end position="89"/>
    </location>
</feature>
<accession>A0ABD1SCX8</accession>
<evidence type="ECO:0000313" key="2">
    <source>
        <dbReference type="EMBL" id="KAL2497379.1"/>
    </source>
</evidence>
<dbReference type="AlphaFoldDB" id="A0ABD1SCX8"/>
<organism evidence="2 3">
    <name type="scientific">Abeliophyllum distichum</name>
    <dbReference type="NCBI Taxonomy" id="126358"/>
    <lineage>
        <taxon>Eukaryota</taxon>
        <taxon>Viridiplantae</taxon>
        <taxon>Streptophyta</taxon>
        <taxon>Embryophyta</taxon>
        <taxon>Tracheophyta</taxon>
        <taxon>Spermatophyta</taxon>
        <taxon>Magnoliopsida</taxon>
        <taxon>eudicotyledons</taxon>
        <taxon>Gunneridae</taxon>
        <taxon>Pentapetalae</taxon>
        <taxon>asterids</taxon>
        <taxon>lamiids</taxon>
        <taxon>Lamiales</taxon>
        <taxon>Oleaceae</taxon>
        <taxon>Forsythieae</taxon>
        <taxon>Abeliophyllum</taxon>
    </lineage>
</organism>
<gene>
    <name evidence="2" type="ORF">Adt_22929</name>
</gene>
<evidence type="ECO:0000256" key="1">
    <source>
        <dbReference type="SAM" id="MobiDB-lite"/>
    </source>
</evidence>
<feature type="compositionally biased region" description="Basic and acidic residues" evidence="1">
    <location>
        <begin position="90"/>
        <end position="104"/>
    </location>
</feature>
<keyword evidence="3" id="KW-1185">Reference proteome</keyword>
<feature type="region of interest" description="Disordered" evidence="1">
    <location>
        <begin position="54"/>
        <end position="104"/>
    </location>
</feature>